<accession>A0A0B1P857</accession>
<reference evidence="2 3" key="1">
    <citation type="journal article" date="2014" name="BMC Genomics">
        <title>Adaptive genomic structural variation in the grape powdery mildew pathogen, Erysiphe necator.</title>
        <authorList>
            <person name="Jones L."/>
            <person name="Riaz S."/>
            <person name="Morales-Cruz A."/>
            <person name="Amrine K.C."/>
            <person name="McGuire B."/>
            <person name="Gubler W.D."/>
            <person name="Walker M.A."/>
            <person name="Cantu D."/>
        </authorList>
    </citation>
    <scope>NUCLEOTIDE SEQUENCE [LARGE SCALE GENOMIC DNA]</scope>
    <source>
        <strain evidence="3">c</strain>
    </source>
</reference>
<protein>
    <submittedName>
        <fullName evidence="2">Putative erythromycin esterase</fullName>
    </submittedName>
</protein>
<feature type="region of interest" description="Disordered" evidence="1">
    <location>
        <begin position="489"/>
        <end position="509"/>
    </location>
</feature>
<comment type="caution">
    <text evidence="2">The sequence shown here is derived from an EMBL/GenBank/DDBJ whole genome shotgun (WGS) entry which is preliminary data.</text>
</comment>
<evidence type="ECO:0000256" key="1">
    <source>
        <dbReference type="SAM" id="MobiDB-lite"/>
    </source>
</evidence>
<dbReference type="AlphaFoldDB" id="A0A0B1P857"/>
<keyword evidence="3" id="KW-1185">Reference proteome</keyword>
<dbReference type="Proteomes" id="UP000030854">
    <property type="component" value="Unassembled WGS sequence"/>
</dbReference>
<gene>
    <name evidence="2" type="ORF">EV44_g2821</name>
</gene>
<proteinExistence type="predicted"/>
<name>A0A0B1P857_UNCNE</name>
<dbReference type="STRING" id="52586.A0A0B1P857"/>
<dbReference type="HOGENOM" id="CLU_015328_0_0_1"/>
<evidence type="ECO:0000313" key="3">
    <source>
        <dbReference type="Proteomes" id="UP000030854"/>
    </source>
</evidence>
<organism evidence="2 3">
    <name type="scientific">Uncinula necator</name>
    <name type="common">Grape powdery mildew</name>
    <dbReference type="NCBI Taxonomy" id="52586"/>
    <lineage>
        <taxon>Eukaryota</taxon>
        <taxon>Fungi</taxon>
        <taxon>Dikarya</taxon>
        <taxon>Ascomycota</taxon>
        <taxon>Pezizomycotina</taxon>
        <taxon>Leotiomycetes</taxon>
        <taxon>Erysiphales</taxon>
        <taxon>Erysiphaceae</taxon>
        <taxon>Erysiphe</taxon>
    </lineage>
</organism>
<sequence>MVPRRRSTRLRNATPLKLPAQKVAQLESVTESHSTSEVDLLESNQNISLVPKTPVTTSRIRPAPEEMHPSKVHQSTTQEPDSGLRLGFTDIKTEGSGQPSGITQKSPSKINIARSSFDFRFARPGLHLGPEAQRIMDELNEEALRIKAKLAAEREEKKRMATCDEQKTTQRQTKPKCEVGRFSDAHKAEFKKMDSIAGHPSAFRAQLSRAVPVKNNLKRSSSKAQLDTNYADEKVHKSGRDKVNLYAGDRHQDNQPMKIARKQITDDISSASRKHHLPFTLDILSSQSKIPSATVTPTQASLSRSRFTNPTPRGPTSWKSPQKNKTPKPLHLEAKNTINCDPCKPDRLKCSLTSSKVTTEPVAFLNITNRKCKNDLQKVFSSISNPDSGIGNSNKLNFTPKTIDKHAVAAQNSPSPIRSFVISSNSKINLSAKSLNVGNINAPKLSQKVEYPSLSDLQSPHHNLSQDRQPSSIPGTFTFRSDQSIKFLASPNKSGSSLVKNRNPQAPENKASELMADNFLANDKENKTPNLLISPEISNKRRKRLDSDDGQTERFSKKPKKQDTKSTIPRLKGLQGSVQKMRNPQKKPGVLSLSRLNMLSRPKIRR</sequence>
<feature type="compositionally biased region" description="Polar residues" evidence="1">
    <location>
        <begin position="491"/>
        <end position="506"/>
    </location>
</feature>
<dbReference type="EMBL" id="JNVN01000634">
    <property type="protein sequence ID" value="KHJ34862.1"/>
    <property type="molecule type" value="Genomic_DNA"/>
</dbReference>
<feature type="region of interest" description="Disordered" evidence="1">
    <location>
        <begin position="455"/>
        <end position="477"/>
    </location>
</feature>
<feature type="region of interest" description="Disordered" evidence="1">
    <location>
        <begin position="290"/>
        <end position="329"/>
    </location>
</feature>
<dbReference type="OMA" id="PEEMHPS"/>
<feature type="region of interest" description="Disordered" evidence="1">
    <location>
        <begin position="522"/>
        <end position="606"/>
    </location>
</feature>
<feature type="region of interest" description="Disordered" evidence="1">
    <location>
        <begin position="51"/>
        <end position="83"/>
    </location>
</feature>
<evidence type="ECO:0000313" key="2">
    <source>
        <dbReference type="EMBL" id="KHJ34862.1"/>
    </source>
</evidence>
<feature type="compositionally biased region" description="Polar residues" evidence="1">
    <location>
        <begin position="290"/>
        <end position="311"/>
    </location>
</feature>
<feature type="compositionally biased region" description="Basic and acidic residues" evidence="1">
    <location>
        <begin position="545"/>
        <end position="564"/>
    </location>
</feature>